<keyword evidence="3" id="KW-1185">Reference proteome</keyword>
<sequence length="284" mass="33095">MPKYYEYEEEIRGPRRHHDRDYSPDYHPRDRRDSLESPRRSKDSFVRETMTLEPPPGYSSSRTRSVPPPDSRDMVRRGRSPSPRYFDEDDDSRTYSPARSRSRSRSRRRDGSPLSRARSAMEDNFTNSKTGIGASLIGAIAGGFAARQVSERVSDHRRSSGGHRRRSDADKDERIRLASTILGAAIGGLGANALANRFEDSRERDRAHQHAWEGRYGPEEDLPHYDTGRASDLDHKNGRGLRRNDSYDDDDEHDYEYVRRGELEYRDRRRSRRRDDDDDYPPRY</sequence>
<feature type="region of interest" description="Disordered" evidence="1">
    <location>
        <begin position="147"/>
        <end position="174"/>
    </location>
</feature>
<accession>A0A086T4H3</accession>
<comment type="caution">
    <text evidence="2">The sequence shown here is derived from an EMBL/GenBank/DDBJ whole genome shotgun (WGS) entry which is preliminary data.</text>
</comment>
<dbReference type="OrthoDB" id="4779214at2759"/>
<feature type="region of interest" description="Disordered" evidence="1">
    <location>
        <begin position="1"/>
        <end position="130"/>
    </location>
</feature>
<gene>
    <name evidence="2" type="ORF">ACRE_049810</name>
</gene>
<dbReference type="Proteomes" id="UP000029964">
    <property type="component" value="Unassembled WGS sequence"/>
</dbReference>
<proteinExistence type="predicted"/>
<name>A0A086T4H3_HAPC1</name>
<feature type="compositionally biased region" description="Basic and acidic residues" evidence="1">
    <location>
        <begin position="19"/>
        <end position="46"/>
    </location>
</feature>
<evidence type="ECO:0000313" key="3">
    <source>
        <dbReference type="Proteomes" id="UP000029964"/>
    </source>
</evidence>
<evidence type="ECO:0000313" key="2">
    <source>
        <dbReference type="EMBL" id="KFH44255.1"/>
    </source>
</evidence>
<dbReference type="STRING" id="857340.A0A086T4H3"/>
<organism evidence="2 3">
    <name type="scientific">Hapsidospora chrysogenum (strain ATCC 11550 / CBS 779.69 / DSM 880 / IAM 14645 / JCM 23072 / IMI 49137)</name>
    <name type="common">Acremonium chrysogenum</name>
    <dbReference type="NCBI Taxonomy" id="857340"/>
    <lineage>
        <taxon>Eukaryota</taxon>
        <taxon>Fungi</taxon>
        <taxon>Dikarya</taxon>
        <taxon>Ascomycota</taxon>
        <taxon>Pezizomycotina</taxon>
        <taxon>Sordariomycetes</taxon>
        <taxon>Hypocreomycetidae</taxon>
        <taxon>Hypocreales</taxon>
        <taxon>Bionectriaceae</taxon>
        <taxon>Hapsidospora</taxon>
    </lineage>
</organism>
<dbReference type="AlphaFoldDB" id="A0A086T4H3"/>
<feature type="compositionally biased region" description="Basic and acidic residues" evidence="1">
    <location>
        <begin position="149"/>
        <end position="158"/>
    </location>
</feature>
<evidence type="ECO:0000256" key="1">
    <source>
        <dbReference type="SAM" id="MobiDB-lite"/>
    </source>
</evidence>
<reference evidence="3" key="1">
    <citation type="journal article" date="2014" name="Genome Announc.">
        <title>Genome sequence and annotation of Acremonium chrysogenum, producer of the beta-lactam antibiotic cephalosporin C.</title>
        <authorList>
            <person name="Terfehr D."/>
            <person name="Dahlmann T.A."/>
            <person name="Specht T."/>
            <person name="Zadra I."/>
            <person name="Kuernsteiner H."/>
            <person name="Kueck U."/>
        </authorList>
    </citation>
    <scope>NUCLEOTIDE SEQUENCE [LARGE SCALE GENOMIC DNA]</scope>
    <source>
        <strain evidence="3">ATCC 11550 / CBS 779.69 / DSM 880 / IAM 14645 / JCM 23072 / IMI 49137</strain>
    </source>
</reference>
<dbReference type="EMBL" id="JPKY01000052">
    <property type="protein sequence ID" value="KFH44255.1"/>
    <property type="molecule type" value="Genomic_DNA"/>
</dbReference>
<protein>
    <submittedName>
        <fullName evidence="2">Uncharacterized protein</fullName>
    </submittedName>
</protein>
<dbReference type="HOGENOM" id="CLU_081633_0_0_1"/>
<feature type="compositionally biased region" description="Basic and acidic residues" evidence="1">
    <location>
        <begin position="199"/>
        <end position="246"/>
    </location>
</feature>
<feature type="region of interest" description="Disordered" evidence="1">
    <location>
        <begin position="199"/>
        <end position="261"/>
    </location>
</feature>